<keyword evidence="3 5" id="KW-0694">RNA-binding</keyword>
<dbReference type="SMART" id="SM00360">
    <property type="entry name" value="RRM"/>
    <property type="match status" value="2"/>
</dbReference>
<keyword evidence="9" id="KW-1185">Reference proteome</keyword>
<dbReference type="OMA" id="YETTIFI"/>
<dbReference type="FunCoup" id="H3C498">
    <property type="interactions" value="527"/>
</dbReference>
<organism evidence="8 9">
    <name type="scientific">Tetraodon nigroviridis</name>
    <name type="common">Spotted green pufferfish</name>
    <name type="synonym">Chelonodon nigroviridis</name>
    <dbReference type="NCBI Taxonomy" id="99883"/>
    <lineage>
        <taxon>Eukaryota</taxon>
        <taxon>Metazoa</taxon>
        <taxon>Chordata</taxon>
        <taxon>Craniata</taxon>
        <taxon>Vertebrata</taxon>
        <taxon>Euteleostomi</taxon>
        <taxon>Actinopterygii</taxon>
        <taxon>Neopterygii</taxon>
        <taxon>Teleostei</taxon>
        <taxon>Neoteleostei</taxon>
        <taxon>Acanthomorphata</taxon>
        <taxon>Eupercaria</taxon>
        <taxon>Tetraodontiformes</taxon>
        <taxon>Tetradontoidea</taxon>
        <taxon>Tetraodontidae</taxon>
        <taxon>Tetraodon</taxon>
    </lineage>
</organism>
<dbReference type="Gene3D" id="3.30.70.330">
    <property type="match status" value="2"/>
</dbReference>
<evidence type="ECO:0000256" key="5">
    <source>
        <dbReference type="PROSITE-ProRule" id="PRU00176"/>
    </source>
</evidence>
<dbReference type="SUPFAM" id="SSF54928">
    <property type="entry name" value="RNA-binding domain, RBD"/>
    <property type="match status" value="2"/>
</dbReference>
<protein>
    <recommendedName>
        <fullName evidence="7">RRM domain-containing protein</fullName>
    </recommendedName>
</protein>
<dbReference type="CDD" id="cd12395">
    <property type="entry name" value="RRM2_RBM34"/>
    <property type="match status" value="1"/>
</dbReference>
<reference evidence="8" key="3">
    <citation type="submission" date="2025-09" db="UniProtKB">
        <authorList>
            <consortium name="Ensembl"/>
        </authorList>
    </citation>
    <scope>IDENTIFICATION</scope>
</reference>
<dbReference type="Proteomes" id="UP000007303">
    <property type="component" value="Unassembled WGS sequence"/>
</dbReference>
<feature type="compositionally biased region" description="Basic and acidic residues" evidence="6">
    <location>
        <begin position="71"/>
        <end position="84"/>
    </location>
</feature>
<feature type="domain" description="RRM" evidence="7">
    <location>
        <begin position="244"/>
        <end position="325"/>
    </location>
</feature>
<dbReference type="Pfam" id="PF00076">
    <property type="entry name" value="RRM_1"/>
    <property type="match status" value="2"/>
</dbReference>
<dbReference type="InterPro" id="IPR035979">
    <property type="entry name" value="RBD_domain_sf"/>
</dbReference>
<proteinExistence type="inferred from homology"/>
<comment type="similarity">
    <text evidence="2">Belongs to the RRM RBM34 family.</text>
</comment>
<keyword evidence="4" id="KW-0539">Nucleus</keyword>
<evidence type="ECO:0000256" key="1">
    <source>
        <dbReference type="ARBA" id="ARBA00004604"/>
    </source>
</evidence>
<evidence type="ECO:0000259" key="7">
    <source>
        <dbReference type="PROSITE" id="PS50102"/>
    </source>
</evidence>
<dbReference type="PANTHER" id="PTHR23236">
    <property type="entry name" value="EUKARYOTIC TRANSLATION INITIATION FACTOR 4B/4H"/>
    <property type="match status" value="1"/>
</dbReference>
<feature type="region of interest" description="Disordered" evidence="6">
    <location>
        <begin position="323"/>
        <end position="373"/>
    </location>
</feature>
<evidence type="ECO:0000256" key="6">
    <source>
        <dbReference type="SAM" id="MobiDB-lite"/>
    </source>
</evidence>
<reference evidence="9" key="1">
    <citation type="journal article" date="2004" name="Nature">
        <title>Genome duplication in the teleost fish Tetraodon nigroviridis reveals the early vertebrate proto-karyotype.</title>
        <authorList>
            <person name="Jaillon O."/>
            <person name="Aury J.-M."/>
            <person name="Brunet F."/>
            <person name="Petit J.-L."/>
            <person name="Stange-Thomann N."/>
            <person name="Mauceli E."/>
            <person name="Bouneau L."/>
            <person name="Fischer C."/>
            <person name="Ozouf-Costaz C."/>
            <person name="Bernot A."/>
            <person name="Nicaud S."/>
            <person name="Jaffe D."/>
            <person name="Fisher S."/>
            <person name="Lutfalla G."/>
            <person name="Dossat C."/>
            <person name="Segurens B."/>
            <person name="Dasilva C."/>
            <person name="Salanoubat M."/>
            <person name="Levy M."/>
            <person name="Boudet N."/>
            <person name="Castellano S."/>
            <person name="Anthouard V."/>
            <person name="Jubin C."/>
            <person name="Castelli V."/>
            <person name="Katinka M."/>
            <person name="Vacherie B."/>
            <person name="Biemont C."/>
            <person name="Skalli Z."/>
            <person name="Cattolico L."/>
            <person name="Poulain J."/>
            <person name="De Berardinis V."/>
            <person name="Cruaud C."/>
            <person name="Duprat S."/>
            <person name="Brottier P."/>
            <person name="Coutanceau J.-P."/>
            <person name="Gouzy J."/>
            <person name="Parra G."/>
            <person name="Lardier G."/>
            <person name="Chapple C."/>
            <person name="McKernan K.J."/>
            <person name="McEwan P."/>
            <person name="Bosak S."/>
            <person name="Kellis M."/>
            <person name="Volff J.-N."/>
            <person name="Guigo R."/>
            <person name="Zody M.C."/>
            <person name="Mesirov J."/>
            <person name="Lindblad-Toh K."/>
            <person name="Birren B."/>
            <person name="Nusbaum C."/>
            <person name="Kahn D."/>
            <person name="Robinson-Rechavi M."/>
            <person name="Laudet V."/>
            <person name="Schachter V."/>
            <person name="Quetier F."/>
            <person name="Saurin W."/>
            <person name="Scarpelli C."/>
            <person name="Wincker P."/>
            <person name="Lander E.S."/>
            <person name="Weissenbach J."/>
            <person name="Roest Crollius H."/>
        </authorList>
    </citation>
    <scope>NUCLEOTIDE SEQUENCE [LARGE SCALE GENOMIC DNA]</scope>
</reference>
<dbReference type="GeneTree" id="ENSGT00390000011249"/>
<reference evidence="8" key="2">
    <citation type="submission" date="2025-08" db="UniProtKB">
        <authorList>
            <consortium name="Ensembl"/>
        </authorList>
    </citation>
    <scope>IDENTIFICATION</scope>
</reference>
<dbReference type="InParanoid" id="H3C498"/>
<dbReference type="InterPro" id="IPR012677">
    <property type="entry name" value="Nucleotide-bd_a/b_plait_sf"/>
</dbReference>
<dbReference type="STRING" id="99883.ENSTNIP00000003067"/>
<evidence type="ECO:0000313" key="8">
    <source>
        <dbReference type="Ensembl" id="ENSTNIP00000003067.1"/>
    </source>
</evidence>
<feature type="compositionally biased region" description="Pro residues" evidence="6">
    <location>
        <begin position="48"/>
        <end position="59"/>
    </location>
</feature>
<dbReference type="PROSITE" id="PS50102">
    <property type="entry name" value="RRM"/>
    <property type="match status" value="2"/>
</dbReference>
<accession>H3C498</accession>
<evidence type="ECO:0000256" key="4">
    <source>
        <dbReference type="ARBA" id="ARBA00023242"/>
    </source>
</evidence>
<dbReference type="InterPro" id="IPR034221">
    <property type="entry name" value="RBM34_RRM2"/>
</dbReference>
<dbReference type="GO" id="GO:0000463">
    <property type="term" value="P:maturation of LSU-rRNA from tricistronic rRNA transcript (SSU-rRNA, 5.8S rRNA, LSU-rRNA)"/>
    <property type="evidence" value="ECO:0007669"/>
    <property type="project" value="TreeGrafter"/>
</dbReference>
<sequence>NPSNLCVGSEKMPSADYLVGQVSGSLLQKNAAASAAPLSALFGSAAPATPPVFRPPPAVSPGARRPSASRRAREPVQRRTERPAPAEVRGQAGPCRRKNKLAAMASRAEQQAGGQVHHPSPSPVSREMGLQVADEDEQQKKSVFVGNLPVSCTKKMLQNLFKDEGSIQSIRFRSVVREDPSMSRKLAVIKRKIHPQKQSLNAYVVFKEEGGVRRALERNGLEIQKDFHIRVDRVGSHSSHDHKRSVFVGNLFFDAHSDVSELPFRRHFEECGSVEAVRLVRDQNSGLGKGFGYVLFESADAVQLALKLDGSKLEGRSIRVKRSLKKSENKAAQAGQRRLGAPHRSSASFSGIKVDPNTKTKKKQVTRRPRWSP</sequence>
<dbReference type="PANTHER" id="PTHR23236:SF25">
    <property type="entry name" value="RNA-BINDING PROTEIN 34"/>
    <property type="match status" value="1"/>
</dbReference>
<comment type="subcellular location">
    <subcellularLocation>
        <location evidence="1">Nucleus</location>
        <location evidence="1">Nucleolus</location>
    </subcellularLocation>
</comment>
<feature type="region of interest" description="Disordered" evidence="6">
    <location>
        <begin position="43"/>
        <end position="133"/>
    </location>
</feature>
<dbReference type="GO" id="GO:0005730">
    <property type="term" value="C:nucleolus"/>
    <property type="evidence" value="ECO:0007669"/>
    <property type="project" value="UniProtKB-SubCell"/>
</dbReference>
<dbReference type="GO" id="GO:0019843">
    <property type="term" value="F:rRNA binding"/>
    <property type="evidence" value="ECO:0007669"/>
    <property type="project" value="TreeGrafter"/>
</dbReference>
<dbReference type="InterPro" id="IPR000504">
    <property type="entry name" value="RRM_dom"/>
</dbReference>
<feature type="compositionally biased region" description="Basic residues" evidence="6">
    <location>
        <begin position="359"/>
        <end position="373"/>
    </location>
</feature>
<dbReference type="CDD" id="cd12394">
    <property type="entry name" value="RRM1_RBM34"/>
    <property type="match status" value="1"/>
</dbReference>
<name>H3C498_TETNG</name>
<evidence type="ECO:0000256" key="2">
    <source>
        <dbReference type="ARBA" id="ARBA00007077"/>
    </source>
</evidence>
<evidence type="ECO:0000313" key="9">
    <source>
        <dbReference type="Proteomes" id="UP000007303"/>
    </source>
</evidence>
<dbReference type="AlphaFoldDB" id="H3C498"/>
<evidence type="ECO:0000256" key="3">
    <source>
        <dbReference type="ARBA" id="ARBA00022884"/>
    </source>
</evidence>
<dbReference type="Ensembl" id="ENSTNIT00000000533.1">
    <property type="protein sequence ID" value="ENSTNIP00000003067.1"/>
    <property type="gene ID" value="ENSTNIG00000001302.1"/>
</dbReference>
<feature type="domain" description="RRM" evidence="7">
    <location>
        <begin position="141"/>
        <end position="236"/>
    </location>
</feature>